<reference evidence="2" key="1">
    <citation type="journal article" date="2022" name="Mol. Ecol. Resour.">
        <title>The genomes of chicory, endive, great burdock and yacon provide insights into Asteraceae palaeo-polyploidization history and plant inulin production.</title>
        <authorList>
            <person name="Fan W."/>
            <person name="Wang S."/>
            <person name="Wang H."/>
            <person name="Wang A."/>
            <person name="Jiang F."/>
            <person name="Liu H."/>
            <person name="Zhao H."/>
            <person name="Xu D."/>
            <person name="Zhang Y."/>
        </authorList>
    </citation>
    <scope>NUCLEOTIDE SEQUENCE [LARGE SCALE GENOMIC DNA]</scope>
    <source>
        <strain evidence="2">cv. Yunnan</strain>
    </source>
</reference>
<keyword evidence="2" id="KW-1185">Reference proteome</keyword>
<evidence type="ECO:0000313" key="1">
    <source>
        <dbReference type="EMBL" id="KAI3682555.1"/>
    </source>
</evidence>
<dbReference type="Proteomes" id="UP001056120">
    <property type="component" value="Linkage Group LG28"/>
</dbReference>
<evidence type="ECO:0000313" key="2">
    <source>
        <dbReference type="Proteomes" id="UP001056120"/>
    </source>
</evidence>
<protein>
    <submittedName>
        <fullName evidence="1">Uncharacterized protein</fullName>
    </submittedName>
</protein>
<organism evidence="1 2">
    <name type="scientific">Smallanthus sonchifolius</name>
    <dbReference type="NCBI Taxonomy" id="185202"/>
    <lineage>
        <taxon>Eukaryota</taxon>
        <taxon>Viridiplantae</taxon>
        <taxon>Streptophyta</taxon>
        <taxon>Embryophyta</taxon>
        <taxon>Tracheophyta</taxon>
        <taxon>Spermatophyta</taxon>
        <taxon>Magnoliopsida</taxon>
        <taxon>eudicotyledons</taxon>
        <taxon>Gunneridae</taxon>
        <taxon>Pentapetalae</taxon>
        <taxon>asterids</taxon>
        <taxon>campanulids</taxon>
        <taxon>Asterales</taxon>
        <taxon>Asteraceae</taxon>
        <taxon>Asteroideae</taxon>
        <taxon>Heliantheae alliance</taxon>
        <taxon>Millerieae</taxon>
        <taxon>Smallanthus</taxon>
    </lineage>
</organism>
<reference evidence="1 2" key="2">
    <citation type="journal article" date="2022" name="Mol. Ecol. Resour.">
        <title>The genomes of chicory, endive, great burdock and yacon provide insights into Asteraceae paleo-polyploidization history and plant inulin production.</title>
        <authorList>
            <person name="Fan W."/>
            <person name="Wang S."/>
            <person name="Wang H."/>
            <person name="Wang A."/>
            <person name="Jiang F."/>
            <person name="Liu H."/>
            <person name="Zhao H."/>
            <person name="Xu D."/>
            <person name="Zhang Y."/>
        </authorList>
    </citation>
    <scope>NUCLEOTIDE SEQUENCE [LARGE SCALE GENOMIC DNA]</scope>
    <source>
        <strain evidence="2">cv. Yunnan</strain>
        <tissue evidence="1">Leaves</tissue>
    </source>
</reference>
<name>A0ACB8YC02_9ASTR</name>
<gene>
    <name evidence="1" type="ORF">L1987_82617</name>
</gene>
<dbReference type="EMBL" id="CM042045">
    <property type="protein sequence ID" value="KAI3682555.1"/>
    <property type="molecule type" value="Genomic_DNA"/>
</dbReference>
<sequence>MMKIKACYVLTEEYDDAEIVEMMVIDTCFILEFVLKICEYDHTSYPGGILLARTIHCDMVLLENQLILRNLIAYEQSFQTPNSVTSYAQAMDMLVSTEEDVAKLADSGVLVNFMGSNKEAAKMINNICKNVICVEFFYGKEWETLNKYCNSYWPKHIAKMRSTYFSSPWNMIALLAGIMLFVLTMIQIIFTVKSAGSNK</sequence>
<accession>A0ACB8YC02</accession>
<proteinExistence type="predicted"/>
<comment type="caution">
    <text evidence="1">The sequence shown here is derived from an EMBL/GenBank/DDBJ whole genome shotgun (WGS) entry which is preliminary data.</text>
</comment>